<evidence type="ECO:0000313" key="3">
    <source>
        <dbReference type="EMBL" id="CAA0114835.1"/>
    </source>
</evidence>
<dbReference type="CDD" id="cd06257">
    <property type="entry name" value="DnaJ"/>
    <property type="match status" value="1"/>
</dbReference>
<keyword evidence="1" id="KW-0143">Chaperone</keyword>
<dbReference type="EMBL" id="CACSIO010000023">
    <property type="protein sequence ID" value="CAA0114835.1"/>
    <property type="molecule type" value="Genomic_DNA"/>
</dbReference>
<accession>A0A5S9QB84</accession>
<organism evidence="3 4">
    <name type="scientific">BD1-7 clade bacterium</name>
    <dbReference type="NCBI Taxonomy" id="2029982"/>
    <lineage>
        <taxon>Bacteria</taxon>
        <taxon>Pseudomonadati</taxon>
        <taxon>Pseudomonadota</taxon>
        <taxon>Gammaproteobacteria</taxon>
        <taxon>Cellvibrionales</taxon>
        <taxon>Spongiibacteraceae</taxon>
        <taxon>BD1-7 clade</taxon>
    </lineage>
</organism>
<dbReference type="Gene3D" id="1.10.287.110">
    <property type="entry name" value="DnaJ domain"/>
    <property type="match status" value="1"/>
</dbReference>
<dbReference type="OrthoDB" id="581986at2"/>
<dbReference type="Pfam" id="PF00226">
    <property type="entry name" value="DnaJ"/>
    <property type="match status" value="1"/>
</dbReference>
<dbReference type="SUPFAM" id="SSF46565">
    <property type="entry name" value="Chaperone J-domain"/>
    <property type="match status" value="1"/>
</dbReference>
<dbReference type="InterPro" id="IPR036869">
    <property type="entry name" value="J_dom_sf"/>
</dbReference>
<proteinExistence type="predicted"/>
<dbReference type="InterPro" id="IPR021059">
    <property type="entry name" value="DnaJ-related_N"/>
</dbReference>
<reference evidence="3 4" key="1">
    <citation type="submission" date="2019-11" db="EMBL/GenBank/DDBJ databases">
        <authorList>
            <person name="Holert J."/>
        </authorList>
    </citation>
    <scope>NUCLEOTIDE SEQUENCE [LARGE SCALE GENOMIC DNA]</scope>
    <source>
        <strain evidence="3">SB11_3</strain>
    </source>
</reference>
<protein>
    <submittedName>
        <fullName evidence="3">Chaperone protein DnaJ</fullName>
    </submittedName>
</protein>
<feature type="domain" description="J" evidence="2">
    <location>
        <begin position="149"/>
        <end position="202"/>
    </location>
</feature>
<dbReference type="InterPro" id="IPR001623">
    <property type="entry name" value="DnaJ_domain"/>
</dbReference>
<dbReference type="AlphaFoldDB" id="A0A5S9QB84"/>
<evidence type="ECO:0000256" key="1">
    <source>
        <dbReference type="ARBA" id="ARBA00023186"/>
    </source>
</evidence>
<dbReference type="PROSITE" id="PS50076">
    <property type="entry name" value="DNAJ_2"/>
    <property type="match status" value="1"/>
</dbReference>
<dbReference type="Pfam" id="PF12339">
    <property type="entry name" value="DNAJ_related"/>
    <property type="match status" value="1"/>
</dbReference>
<evidence type="ECO:0000313" key="4">
    <source>
        <dbReference type="Proteomes" id="UP000441399"/>
    </source>
</evidence>
<dbReference type="SMART" id="SM00271">
    <property type="entry name" value="DnaJ"/>
    <property type="match status" value="1"/>
</dbReference>
<dbReference type="Proteomes" id="UP000441399">
    <property type="component" value="Unassembled WGS sequence"/>
</dbReference>
<keyword evidence="4" id="KW-1185">Reference proteome</keyword>
<name>A0A5S9QB84_9GAMM</name>
<gene>
    <name evidence="3" type="primary">dnaJ_1</name>
    <name evidence="3" type="ORF">OPDIPICF_01652</name>
</gene>
<sequence length="202" mass="22861">MPTTSFRNTVDVGENPLVMPVLAALQAADKPLAIHELMAAIKAQHTLPTLDDDLQVALFQMNWLLMNALYQLQHNLLSEGYYLAIQTLHIELQSLSADASVADGQALKSDRLRDYYLDWQHFNGTTKADVDALLRGVWQQFTGRDQQADALAVLSLDEDADWATIRTRYRQLAARHHPDRGGDAQAFMRVRQAYECLQQARR</sequence>
<evidence type="ECO:0000259" key="2">
    <source>
        <dbReference type="PROSITE" id="PS50076"/>
    </source>
</evidence>